<dbReference type="RefSeq" id="WP_184001547.1">
    <property type="nucleotide sequence ID" value="NZ_BAABIF010000004.1"/>
</dbReference>
<gene>
    <name evidence="1" type="ORF">FHR23_000738</name>
</gene>
<evidence type="ECO:0000313" key="1">
    <source>
        <dbReference type="EMBL" id="MBB5717831.1"/>
    </source>
</evidence>
<dbReference type="EMBL" id="JACIJI010000001">
    <property type="protein sequence ID" value="MBB5717831.1"/>
    <property type="molecule type" value="Genomic_DNA"/>
</dbReference>
<dbReference type="InterPro" id="IPR021955">
    <property type="entry name" value="DUF3572"/>
</dbReference>
<proteinExistence type="predicted"/>
<name>A0A840YVU7_9SPHN</name>
<keyword evidence="2" id="KW-1185">Reference proteome</keyword>
<evidence type="ECO:0000313" key="2">
    <source>
        <dbReference type="Proteomes" id="UP000554342"/>
    </source>
</evidence>
<sequence>MSDPETNGDDAGALALGAIGWIVAVPDRAARFLALTGLDAAGLRARLEDPALLAAAIGFLEAHEPDLIACTQALETTPQAMLSARRELENRCAPC</sequence>
<dbReference type="Proteomes" id="UP000554342">
    <property type="component" value="Unassembled WGS sequence"/>
</dbReference>
<organism evidence="1 2">
    <name type="scientific">Stakelama sediminis</name>
    <dbReference type="NCBI Taxonomy" id="463200"/>
    <lineage>
        <taxon>Bacteria</taxon>
        <taxon>Pseudomonadati</taxon>
        <taxon>Pseudomonadota</taxon>
        <taxon>Alphaproteobacteria</taxon>
        <taxon>Sphingomonadales</taxon>
        <taxon>Sphingomonadaceae</taxon>
        <taxon>Stakelama</taxon>
    </lineage>
</organism>
<dbReference type="AlphaFoldDB" id="A0A840YVU7"/>
<dbReference type="Pfam" id="PF12096">
    <property type="entry name" value="DUF3572"/>
    <property type="match status" value="1"/>
</dbReference>
<protein>
    <recommendedName>
        <fullName evidence="3">DUF3572 family protein</fullName>
    </recommendedName>
</protein>
<comment type="caution">
    <text evidence="1">The sequence shown here is derived from an EMBL/GenBank/DDBJ whole genome shotgun (WGS) entry which is preliminary data.</text>
</comment>
<evidence type="ECO:0008006" key="3">
    <source>
        <dbReference type="Google" id="ProtNLM"/>
    </source>
</evidence>
<accession>A0A840YVU7</accession>
<reference evidence="1 2" key="1">
    <citation type="submission" date="2020-08" db="EMBL/GenBank/DDBJ databases">
        <title>Genomic Encyclopedia of Type Strains, Phase IV (KMG-IV): sequencing the most valuable type-strain genomes for metagenomic binning, comparative biology and taxonomic classification.</title>
        <authorList>
            <person name="Goeker M."/>
        </authorList>
    </citation>
    <scope>NUCLEOTIDE SEQUENCE [LARGE SCALE GENOMIC DNA]</scope>
    <source>
        <strain evidence="1 2">DSM 27203</strain>
    </source>
</reference>